<dbReference type="STRING" id="43304.GCA_001403655_05485"/>
<dbReference type="InterPro" id="IPR007569">
    <property type="entry name" value="DUF559"/>
</dbReference>
<evidence type="ECO:0000259" key="2">
    <source>
        <dbReference type="Pfam" id="PF13338"/>
    </source>
</evidence>
<dbReference type="AlphaFoldDB" id="A0A1A0R0L6"/>
<gene>
    <name evidence="3" type="ORF">A5792_23025</name>
</gene>
<protein>
    <recommendedName>
        <fullName evidence="5">DUF559 domain-containing protein</fullName>
    </recommendedName>
</protein>
<feature type="domain" description="DUF559" evidence="1">
    <location>
        <begin position="189"/>
        <end position="281"/>
    </location>
</feature>
<evidence type="ECO:0000259" key="1">
    <source>
        <dbReference type="Pfam" id="PF04480"/>
    </source>
</evidence>
<proteinExistence type="predicted"/>
<organism evidence="3 4">
    <name type="scientific">Mycolicibacterium peregrinum</name>
    <name type="common">Mycobacterium peregrinum</name>
    <dbReference type="NCBI Taxonomy" id="43304"/>
    <lineage>
        <taxon>Bacteria</taxon>
        <taxon>Bacillati</taxon>
        <taxon>Actinomycetota</taxon>
        <taxon>Actinomycetes</taxon>
        <taxon>Mycobacteriales</taxon>
        <taxon>Mycobacteriaceae</taxon>
        <taxon>Mycolicibacterium</taxon>
    </lineage>
</organism>
<comment type="caution">
    <text evidence="3">The sequence shown here is derived from an EMBL/GenBank/DDBJ whole genome shotgun (WGS) entry which is preliminary data.</text>
</comment>
<evidence type="ECO:0008006" key="5">
    <source>
        <dbReference type="Google" id="ProtNLM"/>
    </source>
</evidence>
<dbReference type="OrthoDB" id="5243722at2"/>
<evidence type="ECO:0000313" key="4">
    <source>
        <dbReference type="Proteomes" id="UP000093902"/>
    </source>
</evidence>
<dbReference type="RefSeq" id="WP_064933180.1">
    <property type="nucleotide sequence ID" value="NZ_LZSO01000029.1"/>
</dbReference>
<name>A0A1A0R0L6_MYCPR</name>
<dbReference type="Proteomes" id="UP000093902">
    <property type="component" value="Unassembled WGS sequence"/>
</dbReference>
<reference evidence="4" key="1">
    <citation type="submission" date="2016-06" db="EMBL/GenBank/DDBJ databases">
        <authorList>
            <person name="Sutton G."/>
            <person name="Brinkac L."/>
            <person name="Sanka R."/>
            <person name="Adams M."/>
            <person name="Lau E."/>
            <person name="Mehaffy C."/>
            <person name="Tameris M."/>
            <person name="Hatherill M."/>
            <person name="Hanekom W."/>
            <person name="Mahomed H."/>
            <person name="Mcshane H."/>
        </authorList>
    </citation>
    <scope>NUCLEOTIDE SEQUENCE [LARGE SCALE GENOMIC DNA]</scope>
    <source>
        <strain evidence="4">852002-51209_SCH5440388</strain>
    </source>
</reference>
<feature type="domain" description="AbiEi antitoxin N-terminal" evidence="2">
    <location>
        <begin position="2"/>
        <end position="45"/>
    </location>
</feature>
<dbReference type="InterPro" id="IPR025159">
    <property type="entry name" value="AbiEi_N"/>
</dbReference>
<dbReference type="Gene3D" id="3.40.960.10">
    <property type="entry name" value="VSR Endonuclease"/>
    <property type="match status" value="1"/>
</dbReference>
<dbReference type="Pfam" id="PF04480">
    <property type="entry name" value="DUF559"/>
    <property type="match status" value="1"/>
</dbReference>
<dbReference type="InterPro" id="IPR011335">
    <property type="entry name" value="Restrct_endonuc-II-like"/>
</dbReference>
<accession>A0A1A0R0L6</accession>
<dbReference type="EMBL" id="LZSO01000029">
    <property type="protein sequence ID" value="OBB27728.1"/>
    <property type="molecule type" value="Genomic_DNA"/>
</dbReference>
<evidence type="ECO:0000313" key="3">
    <source>
        <dbReference type="EMBL" id="OBB27728.1"/>
    </source>
</evidence>
<dbReference type="SUPFAM" id="SSF52980">
    <property type="entry name" value="Restriction endonuclease-like"/>
    <property type="match status" value="1"/>
</dbReference>
<sequence length="299" mass="33559">MIDDYLRDHDGVITLAQAQQAGLSKQAVYRRVRSGKWLRCSPGVYFADDRPFTDSARVRAAVWSAGPNAAASGLAAAWWHEVTKYAPDTVEVTIPRTGHHPQRHGIKLRRRDLDPRDIVERRSLRVTALPLTVVEAAARRGGGAKLMDSALQRHTNLHDLWRAHLRNKGRYGSPAARRLLIGAADGARSEAERLLVKLLKEAHITGWKANYRLGRYVIDVAFPAAKLAIETDGWAFHSDQEDFQKDRVKQNEIALTGWQVLRFTWLDLTEYPQRVIAEIRVATQCRSSAAASFRTGAAR</sequence>
<dbReference type="Pfam" id="PF13338">
    <property type="entry name" value="AbiEi_4"/>
    <property type="match status" value="1"/>
</dbReference>